<dbReference type="AlphaFoldDB" id="A0A9N9E605"/>
<proteinExistence type="predicted"/>
<reference evidence="1" key="1">
    <citation type="submission" date="2021-06" db="EMBL/GenBank/DDBJ databases">
        <authorList>
            <person name="Kallberg Y."/>
            <person name="Tangrot J."/>
            <person name="Rosling A."/>
        </authorList>
    </citation>
    <scope>NUCLEOTIDE SEQUENCE</scope>
    <source>
        <strain evidence="1">CL551</strain>
    </source>
</reference>
<accession>A0A9N9E605</accession>
<evidence type="ECO:0000313" key="1">
    <source>
        <dbReference type="EMBL" id="CAG8662090.1"/>
    </source>
</evidence>
<dbReference type="Proteomes" id="UP000789342">
    <property type="component" value="Unassembled WGS sequence"/>
</dbReference>
<keyword evidence="2" id="KW-1185">Reference proteome</keyword>
<protein>
    <submittedName>
        <fullName evidence="1">16485_t:CDS:1</fullName>
    </submittedName>
</protein>
<dbReference type="OrthoDB" id="2444059at2759"/>
<gene>
    <name evidence="1" type="ORF">AMORRO_LOCUS10448</name>
</gene>
<comment type="caution">
    <text evidence="1">The sequence shown here is derived from an EMBL/GenBank/DDBJ whole genome shotgun (WGS) entry which is preliminary data.</text>
</comment>
<name>A0A9N9E605_9GLOM</name>
<sequence>MKTDYPESNSNTYQLEALNTILRYQSQGLEQQKVTNFSTLAFFPRSQHERELTNELNVAITMPDSPFSISSFRTVS</sequence>
<feature type="non-terminal residue" evidence="1">
    <location>
        <position position="76"/>
    </location>
</feature>
<dbReference type="EMBL" id="CAJVPV010011558">
    <property type="protein sequence ID" value="CAG8662090.1"/>
    <property type="molecule type" value="Genomic_DNA"/>
</dbReference>
<evidence type="ECO:0000313" key="2">
    <source>
        <dbReference type="Proteomes" id="UP000789342"/>
    </source>
</evidence>
<organism evidence="1 2">
    <name type="scientific">Acaulospora morrowiae</name>
    <dbReference type="NCBI Taxonomy" id="94023"/>
    <lineage>
        <taxon>Eukaryota</taxon>
        <taxon>Fungi</taxon>
        <taxon>Fungi incertae sedis</taxon>
        <taxon>Mucoromycota</taxon>
        <taxon>Glomeromycotina</taxon>
        <taxon>Glomeromycetes</taxon>
        <taxon>Diversisporales</taxon>
        <taxon>Acaulosporaceae</taxon>
        <taxon>Acaulospora</taxon>
    </lineage>
</organism>